<name>A0A6J5LGM8_9CAUD</name>
<organism evidence="1">
    <name type="scientific">uncultured Caudovirales phage</name>
    <dbReference type="NCBI Taxonomy" id="2100421"/>
    <lineage>
        <taxon>Viruses</taxon>
        <taxon>Duplodnaviria</taxon>
        <taxon>Heunggongvirae</taxon>
        <taxon>Uroviricota</taxon>
        <taxon>Caudoviricetes</taxon>
        <taxon>Peduoviridae</taxon>
        <taxon>Maltschvirus</taxon>
        <taxon>Maltschvirus maltsch</taxon>
    </lineage>
</organism>
<protein>
    <submittedName>
        <fullName evidence="1">Uncharacterized protein</fullName>
    </submittedName>
</protein>
<dbReference type="EMBL" id="LR796267">
    <property type="protein sequence ID" value="CAB4132276.1"/>
    <property type="molecule type" value="Genomic_DNA"/>
</dbReference>
<proteinExistence type="predicted"/>
<gene>
    <name evidence="1" type="ORF">UFOVP248_11</name>
</gene>
<reference evidence="1" key="1">
    <citation type="submission" date="2020-04" db="EMBL/GenBank/DDBJ databases">
        <authorList>
            <person name="Chiriac C."/>
            <person name="Salcher M."/>
            <person name="Ghai R."/>
            <person name="Kavagutti S V."/>
        </authorList>
    </citation>
    <scope>NUCLEOTIDE SEQUENCE</scope>
</reference>
<accession>A0A6J5LGM8</accession>
<evidence type="ECO:0000313" key="1">
    <source>
        <dbReference type="EMBL" id="CAB4132276.1"/>
    </source>
</evidence>
<sequence>MALTQVQPGMLASDSQYTGFKNRIINGAQVINQRGATVTAGSTYVTDRWQVDNITTSGSVSFAQNTTAPAGFTYSLKITVTSADAAVGATDLIDFRQWIEGYNIADMGFGTSNSNYFTCSFWVNSSQTGTYGVSFRNSDSSRVYVSTYTVNSASTWEQKTVTIPVDTSGTWLTDNSRGLGIAFTVMAGSNYQGAAGSWGTTNNRTTSAQANLLATNGATFYLTGVQLEKGSTATSFDYRPYGTELQLCQRYYFKNKADNANAALGGVGAYGSTTTLAANFQYPVPMRSAPTASQSGCNNSNGITASAITSITTSYYGNSSAIVQFVSGASFVAAQAGYIYGPTTAAYVDFSAEL</sequence>